<name>A0A373FTV2_COMTE</name>
<evidence type="ECO:0000313" key="2">
    <source>
        <dbReference type="Proteomes" id="UP000261948"/>
    </source>
</evidence>
<dbReference type="EMBL" id="QURR01000001">
    <property type="protein sequence ID" value="RGE46972.1"/>
    <property type="molecule type" value="Genomic_DNA"/>
</dbReference>
<dbReference type="Proteomes" id="UP000261948">
    <property type="component" value="Unassembled WGS sequence"/>
</dbReference>
<keyword evidence="2" id="KW-1185">Reference proteome</keyword>
<accession>A0A373FTV2</accession>
<evidence type="ECO:0000313" key="1">
    <source>
        <dbReference type="EMBL" id="RGE46972.1"/>
    </source>
</evidence>
<dbReference type="AlphaFoldDB" id="A0A373FTV2"/>
<gene>
    <name evidence="1" type="ORF">DZC30_00770</name>
</gene>
<proteinExistence type="predicted"/>
<organism evidence="1 2">
    <name type="scientific">Comamonas testosteroni</name>
    <name type="common">Pseudomonas testosteroni</name>
    <dbReference type="NCBI Taxonomy" id="285"/>
    <lineage>
        <taxon>Bacteria</taxon>
        <taxon>Pseudomonadati</taxon>
        <taxon>Pseudomonadota</taxon>
        <taxon>Betaproteobacteria</taxon>
        <taxon>Burkholderiales</taxon>
        <taxon>Comamonadaceae</taxon>
        <taxon>Comamonas</taxon>
    </lineage>
</organism>
<protein>
    <submittedName>
        <fullName evidence="1">Uncharacterized protein</fullName>
    </submittedName>
</protein>
<dbReference type="OrthoDB" id="9901724at2"/>
<reference evidence="1 2" key="1">
    <citation type="submission" date="2018-08" db="EMBL/GenBank/DDBJ databases">
        <title>Comamonas testosteroni strain SWCO2.</title>
        <authorList>
            <person name="Jiang N."/>
            <person name="Zhang X.Z."/>
        </authorList>
    </citation>
    <scope>NUCLEOTIDE SEQUENCE [LARGE SCALE GENOMIC DNA]</scope>
    <source>
        <strain evidence="1 2">SWCO2</strain>
    </source>
</reference>
<sequence length="253" mass="27212">MNLEEHNPHYLGRGMLYAGPAMRDWATGMPPGRCLGNASGLVVTPDVRRLRTSPWDSRSNAVLDGVSVSVQLYGHGAANLAMALNAQRLATASAPITTTVDVSGLLLPAGAMLWTPHQVDCRQTVRVVPSWTAWTEDVQWRRGDWGIELLQGLAAPEGATVRITSTSENSAEQLDAGNGGDSEIGLAYAGINKADGKPVRLQCYRCRPVLDGGLTLLEQSASSIRLTLQLRPVPRPNRAAAWFELARAAYTTN</sequence>
<comment type="caution">
    <text evidence="1">The sequence shown here is derived from an EMBL/GenBank/DDBJ whole genome shotgun (WGS) entry which is preliminary data.</text>
</comment>